<dbReference type="PANTHER" id="PTHR42932:SF1">
    <property type="entry name" value="GENERAL STRESS PROTEIN 20U"/>
    <property type="match status" value="1"/>
</dbReference>
<dbReference type="PRINTS" id="PR01346">
    <property type="entry name" value="HELNAPAPROT"/>
</dbReference>
<dbReference type="Proteomes" id="UP000198734">
    <property type="component" value="Unassembled WGS sequence"/>
</dbReference>
<dbReference type="Gene3D" id="1.20.1260.10">
    <property type="match status" value="1"/>
</dbReference>
<dbReference type="InterPro" id="IPR023188">
    <property type="entry name" value="DPS_DNA-bd_CS"/>
</dbReference>
<sequence>MSAALNKELNKQVATWSVMYTKLHNFHWYVKGPSFFTLHAKFEELYNEATLNMDEIAERLLTLGGKPTATLKEHLELSEVKEASSKESADDMVQTVVDDFDKIMKSLKKGMEEAAKDEDDMTEDVLNAIYQKTEKHQWMLNAFLGDTNANTAKK</sequence>
<dbReference type="CDD" id="cd01043">
    <property type="entry name" value="DPS"/>
    <property type="match status" value="1"/>
</dbReference>
<feature type="domain" description="Ferritin/DPS" evidence="3">
    <location>
        <begin position="7"/>
        <end position="147"/>
    </location>
</feature>
<dbReference type="InterPro" id="IPR012347">
    <property type="entry name" value="Ferritin-like"/>
</dbReference>
<reference evidence="5" key="1">
    <citation type="submission" date="2016-10" db="EMBL/GenBank/DDBJ databases">
        <authorList>
            <person name="Varghese N."/>
            <person name="Submissions S."/>
        </authorList>
    </citation>
    <scope>NUCLEOTIDE SEQUENCE [LARGE SCALE GENOMIC DNA]</scope>
    <source>
        <strain evidence="5">DSM 11706</strain>
    </source>
</reference>
<keyword evidence="5" id="KW-1185">Reference proteome</keyword>
<evidence type="ECO:0000313" key="5">
    <source>
        <dbReference type="Proteomes" id="UP000198734"/>
    </source>
</evidence>
<dbReference type="PROSITE" id="PS00818">
    <property type="entry name" value="DPS_1"/>
    <property type="match status" value="1"/>
</dbReference>
<evidence type="ECO:0000256" key="2">
    <source>
        <dbReference type="RuleBase" id="RU003875"/>
    </source>
</evidence>
<protein>
    <submittedName>
        <fullName evidence="4">Starvation-inducible DNA-binding protein</fullName>
    </submittedName>
</protein>
<proteinExistence type="inferred from homology"/>
<dbReference type="PIRSF" id="PIRSF005900">
    <property type="entry name" value="Dps"/>
    <property type="match status" value="1"/>
</dbReference>
<dbReference type="InterPro" id="IPR009078">
    <property type="entry name" value="Ferritin-like_SF"/>
</dbReference>
<dbReference type="RefSeq" id="WP_093536784.1">
    <property type="nucleotide sequence ID" value="NZ_CP183885.1"/>
</dbReference>
<dbReference type="Pfam" id="PF00210">
    <property type="entry name" value="Ferritin"/>
    <property type="match status" value="1"/>
</dbReference>
<dbReference type="PROSITE" id="PS00819">
    <property type="entry name" value="DPS_2"/>
    <property type="match status" value="1"/>
</dbReference>
<dbReference type="GO" id="GO:0016722">
    <property type="term" value="F:oxidoreductase activity, acting on metal ions"/>
    <property type="evidence" value="ECO:0007669"/>
    <property type="project" value="InterPro"/>
</dbReference>
<accession>A0A1I5YJK6</accession>
<evidence type="ECO:0000256" key="1">
    <source>
        <dbReference type="ARBA" id="ARBA00009497"/>
    </source>
</evidence>
<dbReference type="EMBL" id="FOXU01000003">
    <property type="protein sequence ID" value="SFQ44305.1"/>
    <property type="molecule type" value="Genomic_DNA"/>
</dbReference>
<dbReference type="GO" id="GO:0003677">
    <property type="term" value="F:DNA binding"/>
    <property type="evidence" value="ECO:0007669"/>
    <property type="project" value="UniProtKB-KW"/>
</dbReference>
<dbReference type="STRING" id="126156.SAMN05421670_2038"/>
<dbReference type="SUPFAM" id="SSF47240">
    <property type="entry name" value="Ferritin-like"/>
    <property type="match status" value="1"/>
</dbReference>
<dbReference type="OrthoDB" id="9797023at2"/>
<dbReference type="InterPro" id="IPR002177">
    <property type="entry name" value="DPS_DNA-bd"/>
</dbReference>
<gene>
    <name evidence="4" type="ORF">SAMN05421670_2038</name>
</gene>
<organism evidence="4 5">
    <name type="scientific">Psychrobacillus psychrotolerans</name>
    <dbReference type="NCBI Taxonomy" id="126156"/>
    <lineage>
        <taxon>Bacteria</taxon>
        <taxon>Bacillati</taxon>
        <taxon>Bacillota</taxon>
        <taxon>Bacilli</taxon>
        <taxon>Bacillales</taxon>
        <taxon>Bacillaceae</taxon>
        <taxon>Psychrobacillus</taxon>
    </lineage>
</organism>
<dbReference type="GO" id="GO:0008199">
    <property type="term" value="F:ferric iron binding"/>
    <property type="evidence" value="ECO:0007669"/>
    <property type="project" value="InterPro"/>
</dbReference>
<dbReference type="InterPro" id="IPR008331">
    <property type="entry name" value="Ferritin_DPS_dom"/>
</dbReference>
<dbReference type="AlphaFoldDB" id="A0A1I5YJK6"/>
<keyword evidence="4" id="KW-0238">DNA-binding</keyword>
<dbReference type="PANTHER" id="PTHR42932">
    <property type="entry name" value="GENERAL STRESS PROTEIN 20U"/>
    <property type="match status" value="1"/>
</dbReference>
<comment type="similarity">
    <text evidence="1 2">Belongs to the Dps family.</text>
</comment>
<evidence type="ECO:0000259" key="3">
    <source>
        <dbReference type="Pfam" id="PF00210"/>
    </source>
</evidence>
<evidence type="ECO:0000313" key="4">
    <source>
        <dbReference type="EMBL" id="SFQ44305.1"/>
    </source>
</evidence>
<name>A0A1I5YJK6_9BACI</name>